<evidence type="ECO:0000256" key="8">
    <source>
        <dbReference type="ARBA" id="ARBA00048090"/>
    </source>
</evidence>
<dbReference type="NCBIfam" id="TIGR01313">
    <property type="entry name" value="therm_gnt_kin"/>
    <property type="match status" value="1"/>
</dbReference>
<dbReference type="InterPro" id="IPR006001">
    <property type="entry name" value="Therm_gnt_kin"/>
</dbReference>
<dbReference type="InterPro" id="IPR027417">
    <property type="entry name" value="P-loop_NTPase"/>
</dbReference>
<dbReference type="Gene3D" id="3.40.50.300">
    <property type="entry name" value="P-loop containing nucleotide triphosphate hydrolases"/>
    <property type="match status" value="1"/>
</dbReference>
<evidence type="ECO:0000256" key="10">
    <source>
        <dbReference type="SAM" id="MobiDB-lite"/>
    </source>
</evidence>
<dbReference type="CDD" id="cd02021">
    <property type="entry name" value="GntK"/>
    <property type="match status" value="1"/>
</dbReference>
<accession>A0ABP7BXG0</accession>
<comment type="catalytic activity">
    <reaction evidence="8 9">
        <text>D-gluconate + ATP = 6-phospho-D-gluconate + ADP + H(+)</text>
        <dbReference type="Rhea" id="RHEA:19433"/>
        <dbReference type="ChEBI" id="CHEBI:15378"/>
        <dbReference type="ChEBI" id="CHEBI:18391"/>
        <dbReference type="ChEBI" id="CHEBI:30616"/>
        <dbReference type="ChEBI" id="CHEBI:58759"/>
        <dbReference type="ChEBI" id="CHEBI:456216"/>
        <dbReference type="EC" id="2.7.1.12"/>
    </reaction>
</comment>
<keyword evidence="7 9" id="KW-0067">ATP-binding</keyword>
<feature type="region of interest" description="Disordered" evidence="10">
    <location>
        <begin position="1"/>
        <end position="21"/>
    </location>
</feature>
<dbReference type="PANTHER" id="PTHR43442">
    <property type="entry name" value="GLUCONOKINASE-RELATED"/>
    <property type="match status" value="1"/>
</dbReference>
<evidence type="ECO:0000313" key="12">
    <source>
        <dbReference type="Proteomes" id="UP001500752"/>
    </source>
</evidence>
<evidence type="ECO:0000256" key="1">
    <source>
        <dbReference type="ARBA" id="ARBA00004761"/>
    </source>
</evidence>
<evidence type="ECO:0000256" key="3">
    <source>
        <dbReference type="ARBA" id="ARBA00012054"/>
    </source>
</evidence>
<sequence>MQSTGHRAQEESGSGPDAPPVLVIMGVSGSGKTTLAGLLAERLGWDRQEGDELHPPANVAKMASGQPLTDDDRWPWLDLVAGWIDDHRAQGRPGIITCSALKHEYRDRLARPGVVFVHLVGARATIAERLDHRVGHYMPPSLLDSQFNTLEPLGEDEAGIVVDAGQTPEAEVALVLKRLGLESTPR</sequence>
<evidence type="ECO:0000313" key="11">
    <source>
        <dbReference type="EMBL" id="GAA3669471.1"/>
    </source>
</evidence>
<comment type="pathway">
    <text evidence="1">Carbohydrate acid metabolism.</text>
</comment>
<dbReference type="PANTHER" id="PTHR43442:SF3">
    <property type="entry name" value="GLUCONOKINASE-RELATED"/>
    <property type="match status" value="1"/>
</dbReference>
<evidence type="ECO:0000256" key="9">
    <source>
        <dbReference type="RuleBase" id="RU363066"/>
    </source>
</evidence>
<dbReference type="RefSeq" id="WP_345148203.1">
    <property type="nucleotide sequence ID" value="NZ_BAABEO010000006.1"/>
</dbReference>
<reference evidence="12" key="1">
    <citation type="journal article" date="2019" name="Int. J. Syst. Evol. Microbiol.">
        <title>The Global Catalogue of Microorganisms (GCM) 10K type strain sequencing project: providing services to taxonomists for standard genome sequencing and annotation.</title>
        <authorList>
            <consortium name="The Broad Institute Genomics Platform"/>
            <consortium name="The Broad Institute Genome Sequencing Center for Infectious Disease"/>
            <person name="Wu L."/>
            <person name="Ma J."/>
        </authorList>
    </citation>
    <scope>NUCLEOTIDE SEQUENCE [LARGE SCALE GENOMIC DNA]</scope>
    <source>
        <strain evidence="12">JCM 30742</strain>
    </source>
</reference>
<evidence type="ECO:0000256" key="6">
    <source>
        <dbReference type="ARBA" id="ARBA00022777"/>
    </source>
</evidence>
<keyword evidence="6 9" id="KW-0418">Kinase</keyword>
<evidence type="ECO:0000256" key="2">
    <source>
        <dbReference type="ARBA" id="ARBA00008420"/>
    </source>
</evidence>
<name>A0ABP7BXG0_9MICC</name>
<evidence type="ECO:0000256" key="7">
    <source>
        <dbReference type="ARBA" id="ARBA00022840"/>
    </source>
</evidence>
<comment type="similarity">
    <text evidence="2 9">Belongs to the gluconokinase GntK/GntV family.</text>
</comment>
<keyword evidence="12" id="KW-1185">Reference proteome</keyword>
<dbReference type="SUPFAM" id="SSF52540">
    <property type="entry name" value="P-loop containing nucleoside triphosphate hydrolases"/>
    <property type="match status" value="1"/>
</dbReference>
<comment type="caution">
    <text evidence="11">The sequence shown here is derived from an EMBL/GenBank/DDBJ whole genome shotgun (WGS) entry which is preliminary data.</text>
</comment>
<gene>
    <name evidence="11" type="ORF">GCM10023081_04900</name>
</gene>
<dbReference type="Pfam" id="PF13671">
    <property type="entry name" value="AAA_33"/>
    <property type="match status" value="1"/>
</dbReference>
<dbReference type="EMBL" id="BAABEO010000006">
    <property type="protein sequence ID" value="GAA3669471.1"/>
    <property type="molecule type" value="Genomic_DNA"/>
</dbReference>
<proteinExistence type="inferred from homology"/>
<keyword evidence="5 9" id="KW-0547">Nucleotide-binding</keyword>
<dbReference type="EC" id="2.7.1.12" evidence="3 9"/>
<evidence type="ECO:0000256" key="4">
    <source>
        <dbReference type="ARBA" id="ARBA00022679"/>
    </source>
</evidence>
<protein>
    <recommendedName>
        <fullName evidence="3 9">Gluconokinase</fullName>
        <ecNumber evidence="3 9">2.7.1.12</ecNumber>
    </recommendedName>
</protein>
<keyword evidence="4 9" id="KW-0808">Transferase</keyword>
<evidence type="ECO:0000256" key="5">
    <source>
        <dbReference type="ARBA" id="ARBA00022741"/>
    </source>
</evidence>
<dbReference type="Proteomes" id="UP001500752">
    <property type="component" value="Unassembled WGS sequence"/>
</dbReference>
<organism evidence="11 12">
    <name type="scientific">Arthrobacter ginkgonis</name>
    <dbReference type="NCBI Taxonomy" id="1630594"/>
    <lineage>
        <taxon>Bacteria</taxon>
        <taxon>Bacillati</taxon>
        <taxon>Actinomycetota</taxon>
        <taxon>Actinomycetes</taxon>
        <taxon>Micrococcales</taxon>
        <taxon>Micrococcaceae</taxon>
        <taxon>Arthrobacter</taxon>
    </lineage>
</organism>